<dbReference type="SUPFAM" id="SSF52540">
    <property type="entry name" value="P-loop containing nucleoside triphosphate hydrolases"/>
    <property type="match status" value="1"/>
</dbReference>
<reference evidence="1 2" key="1">
    <citation type="submission" date="2017-03" db="EMBL/GenBank/DDBJ databases">
        <title>wgs assembly of Dolosigranulum pigrum KPL CDC strains.</title>
        <authorList>
            <person name="Brugger S.D."/>
            <person name="Pettigrew M."/>
            <person name="Kong Y."/>
            <person name="Lemon K.P."/>
        </authorList>
    </citation>
    <scope>NUCLEOTIDE SEQUENCE [LARGE SCALE GENOMIC DNA]</scope>
    <source>
        <strain evidence="1 2">KPL1931_CDC4294-98</strain>
    </source>
</reference>
<protein>
    <submittedName>
        <fullName evidence="1">Uncharacterized protein</fullName>
    </submittedName>
</protein>
<comment type="caution">
    <text evidence="1">The sequence shown here is derived from an EMBL/GenBank/DDBJ whole genome shotgun (WGS) entry which is preliminary data.</text>
</comment>
<dbReference type="InterPro" id="IPR051782">
    <property type="entry name" value="ABC_Transporter_VariousFunc"/>
</dbReference>
<dbReference type="RefSeq" id="WP_112790617.1">
    <property type="nucleotide sequence ID" value="NZ_CP040417.1"/>
</dbReference>
<dbReference type="PANTHER" id="PTHR42939">
    <property type="entry name" value="ABC TRANSPORTER ATP-BINDING PROTEIN ALBC-RELATED"/>
    <property type="match status" value="1"/>
</dbReference>
<dbReference type="InterPro" id="IPR027417">
    <property type="entry name" value="P-loop_NTPase"/>
</dbReference>
<dbReference type="InterPro" id="IPR003439">
    <property type="entry name" value="ABC_transporter-like_ATP-bd"/>
</dbReference>
<evidence type="ECO:0000313" key="1">
    <source>
        <dbReference type="EMBL" id="RAN61339.1"/>
    </source>
</evidence>
<dbReference type="GO" id="GO:0005524">
    <property type="term" value="F:ATP binding"/>
    <property type="evidence" value="ECO:0007669"/>
    <property type="project" value="InterPro"/>
</dbReference>
<dbReference type="SMART" id="SM00382">
    <property type="entry name" value="AAA"/>
    <property type="match status" value="1"/>
</dbReference>
<dbReference type="EMBL" id="NAQV01000071">
    <property type="protein sequence ID" value="RAN61339.1"/>
    <property type="molecule type" value="Genomic_DNA"/>
</dbReference>
<dbReference type="PROSITE" id="PS00211">
    <property type="entry name" value="ABC_TRANSPORTER_1"/>
    <property type="match status" value="1"/>
</dbReference>
<dbReference type="Proteomes" id="UP000249099">
    <property type="component" value="Unassembled WGS sequence"/>
</dbReference>
<dbReference type="InterPro" id="IPR003593">
    <property type="entry name" value="AAA+_ATPase"/>
</dbReference>
<gene>
    <name evidence="1" type="ORF">B8A44_09765</name>
</gene>
<dbReference type="CDD" id="cd03230">
    <property type="entry name" value="ABC_DR_subfamily_A"/>
    <property type="match status" value="1"/>
</dbReference>
<proteinExistence type="predicted"/>
<sequence length="291" mass="33180">MIELIDISFKYNKNKSILENANLSITKPGIYGLIGPNGAGKSTLLYLLTKLLTPDTGEIKLFGKQDYSLENVGFVQDNRVLYSYLSGQDHLDYIASIHNIDKNHVQHYIQKFQMEEYIHDAVSSYSLGMKQRLLLALSLIKNPTILFLDEPFNGLDPASTILIRESLKQLANKGTIVLISSHNLLEIDQMSTKTFFIKDKQLISHEYTYDMITVRVIPAQNTSEVLTTFLTANNFTHTKDSDGFLIEVNDINKLLQGIVQNNISIQSITEVASRIEEQYRQLFREDFNHEL</sequence>
<dbReference type="PANTHER" id="PTHR42939:SF1">
    <property type="entry name" value="ABC TRANSPORTER ATP-BINDING PROTEIN ALBC-RELATED"/>
    <property type="match status" value="1"/>
</dbReference>
<name>A0A328KKW9_9LACT</name>
<dbReference type="GO" id="GO:0016887">
    <property type="term" value="F:ATP hydrolysis activity"/>
    <property type="evidence" value="ECO:0007669"/>
    <property type="project" value="InterPro"/>
</dbReference>
<dbReference type="PROSITE" id="PS50893">
    <property type="entry name" value="ABC_TRANSPORTER_2"/>
    <property type="match status" value="1"/>
</dbReference>
<accession>A0A328KKW9</accession>
<evidence type="ECO:0000313" key="2">
    <source>
        <dbReference type="Proteomes" id="UP000249099"/>
    </source>
</evidence>
<dbReference type="Gene3D" id="3.40.50.300">
    <property type="entry name" value="P-loop containing nucleotide triphosphate hydrolases"/>
    <property type="match status" value="1"/>
</dbReference>
<organism evidence="1 2">
    <name type="scientific">Dolosigranulum pigrum</name>
    <dbReference type="NCBI Taxonomy" id="29394"/>
    <lineage>
        <taxon>Bacteria</taxon>
        <taxon>Bacillati</taxon>
        <taxon>Bacillota</taxon>
        <taxon>Bacilli</taxon>
        <taxon>Lactobacillales</taxon>
        <taxon>Carnobacteriaceae</taxon>
        <taxon>Dolosigranulum</taxon>
    </lineage>
</organism>
<dbReference type="Pfam" id="PF00005">
    <property type="entry name" value="ABC_tran"/>
    <property type="match status" value="1"/>
</dbReference>
<dbReference type="InterPro" id="IPR017871">
    <property type="entry name" value="ABC_transporter-like_CS"/>
</dbReference>
<dbReference type="AlphaFoldDB" id="A0A328KKW9"/>